<organism evidence="2 3">
    <name type="scientific">Streptococcus pseudoporcinus</name>
    <dbReference type="NCBI Taxonomy" id="361101"/>
    <lineage>
        <taxon>Bacteria</taxon>
        <taxon>Bacillati</taxon>
        <taxon>Bacillota</taxon>
        <taxon>Bacilli</taxon>
        <taxon>Lactobacillales</taxon>
        <taxon>Streptococcaceae</taxon>
        <taxon>Streptococcus</taxon>
    </lineage>
</organism>
<evidence type="ECO:0000313" key="3">
    <source>
        <dbReference type="Proteomes" id="UP000304914"/>
    </source>
</evidence>
<feature type="domain" description="SGNH hydrolase-type esterase" evidence="1">
    <location>
        <begin position="51"/>
        <end position="194"/>
    </location>
</feature>
<name>A0A4U9YGK0_9STRE</name>
<proteinExistence type="predicted"/>
<dbReference type="RefSeq" id="WP_138068521.1">
    <property type="nucleotide sequence ID" value="NZ_LR594035.1"/>
</dbReference>
<dbReference type="InterPro" id="IPR013830">
    <property type="entry name" value="SGNH_hydro"/>
</dbReference>
<gene>
    <name evidence="2" type="ORF">NCTC5385_01272</name>
</gene>
<accession>A0A4U9YGK0</accession>
<dbReference type="Proteomes" id="UP000304914">
    <property type="component" value="Chromosome"/>
</dbReference>
<dbReference type="InterPro" id="IPR051532">
    <property type="entry name" value="Ester_Hydrolysis_Enzymes"/>
</dbReference>
<keyword evidence="2" id="KW-0378">Hydrolase</keyword>
<dbReference type="Gene3D" id="3.40.50.1110">
    <property type="entry name" value="SGNH hydrolase"/>
    <property type="match status" value="1"/>
</dbReference>
<evidence type="ECO:0000313" key="2">
    <source>
        <dbReference type="EMBL" id="VTS26480.1"/>
    </source>
</evidence>
<dbReference type="Pfam" id="PF13472">
    <property type="entry name" value="Lipase_GDSL_2"/>
    <property type="match status" value="1"/>
</dbReference>
<dbReference type="AlphaFoldDB" id="A0A4U9YGK0"/>
<dbReference type="GO" id="GO:0004622">
    <property type="term" value="F:phosphatidylcholine lysophospholipase activity"/>
    <property type="evidence" value="ECO:0007669"/>
    <property type="project" value="TreeGrafter"/>
</dbReference>
<dbReference type="STRING" id="873448.STRPO_0461"/>
<dbReference type="EMBL" id="LR594035">
    <property type="protein sequence ID" value="VTS26480.1"/>
    <property type="molecule type" value="Genomic_DNA"/>
</dbReference>
<reference evidence="2 3" key="1">
    <citation type="submission" date="2019-05" db="EMBL/GenBank/DDBJ databases">
        <authorList>
            <consortium name="Pathogen Informatics"/>
        </authorList>
    </citation>
    <scope>NUCLEOTIDE SEQUENCE [LARGE SCALE GENOMIC DNA]</scope>
    <source>
        <strain evidence="2 3">NCTC5385</strain>
    </source>
</reference>
<dbReference type="PANTHER" id="PTHR30383:SF5">
    <property type="entry name" value="SGNH HYDROLASE-TYPE ESTERASE DOMAIN-CONTAINING PROTEIN"/>
    <property type="match status" value="1"/>
</dbReference>
<dbReference type="InterPro" id="IPR036514">
    <property type="entry name" value="SGNH_hydro_sf"/>
</dbReference>
<dbReference type="PANTHER" id="PTHR30383">
    <property type="entry name" value="THIOESTERASE 1/PROTEASE 1/LYSOPHOSPHOLIPASE L1"/>
    <property type="match status" value="1"/>
</dbReference>
<dbReference type="CDD" id="cd01841">
    <property type="entry name" value="NnaC_like"/>
    <property type="match status" value="1"/>
</dbReference>
<evidence type="ECO:0000259" key="1">
    <source>
        <dbReference type="Pfam" id="PF13472"/>
    </source>
</evidence>
<dbReference type="SUPFAM" id="SSF52266">
    <property type="entry name" value="SGNH hydrolase"/>
    <property type="match status" value="1"/>
</dbReference>
<sequence length="205" mass="22950">MLETVSQELLAYQMDRLDSYRELNQAVKPGGIVFAGDSLIEFFPMKKFLGRDLPIHNRGIAGIDSKWLLAHLDQHICDLEPSQAFILIGTNDIGLGATNLEIKDRVADIVAEVKRKNSETKIYLLSVLPVSKASQYQETVKVRNNETIDYLNKALKILPGIEFIDLSSSLKNGNNALDLQLTKDGLHLNLEGYEKVAKVLLPYLQ</sequence>
<protein>
    <submittedName>
        <fullName evidence="2">GDSL-like Lipase/acylhydrolase family protein</fullName>
    </submittedName>
</protein>